<accession>A0ABW2U7Y7</accession>
<dbReference type="Proteomes" id="UP001596513">
    <property type="component" value="Unassembled WGS sequence"/>
</dbReference>
<name>A0ABW2U7Y7_9BACT</name>
<comment type="caution">
    <text evidence="2">The sequence shown here is derived from an EMBL/GenBank/DDBJ whole genome shotgun (WGS) entry which is preliminary data.</text>
</comment>
<reference evidence="3" key="1">
    <citation type="journal article" date="2019" name="Int. J. Syst. Evol. Microbiol.">
        <title>The Global Catalogue of Microorganisms (GCM) 10K type strain sequencing project: providing services to taxonomists for standard genome sequencing and annotation.</title>
        <authorList>
            <consortium name="The Broad Institute Genomics Platform"/>
            <consortium name="The Broad Institute Genome Sequencing Center for Infectious Disease"/>
            <person name="Wu L."/>
            <person name="Ma J."/>
        </authorList>
    </citation>
    <scope>NUCLEOTIDE SEQUENCE [LARGE SCALE GENOMIC DNA]</scope>
    <source>
        <strain evidence="3">JCM 19635</strain>
    </source>
</reference>
<feature type="compositionally biased region" description="Low complexity" evidence="1">
    <location>
        <begin position="36"/>
        <end position="45"/>
    </location>
</feature>
<sequence>MNPDGRDRYGNWYNRVRNQSANANPDSWEHHEPGPAAASTTTTST</sequence>
<evidence type="ECO:0000256" key="1">
    <source>
        <dbReference type="SAM" id="MobiDB-lite"/>
    </source>
</evidence>
<evidence type="ECO:0000313" key="3">
    <source>
        <dbReference type="Proteomes" id="UP001596513"/>
    </source>
</evidence>
<feature type="region of interest" description="Disordered" evidence="1">
    <location>
        <begin position="1"/>
        <end position="45"/>
    </location>
</feature>
<evidence type="ECO:0000313" key="2">
    <source>
        <dbReference type="EMBL" id="MFC7668937.1"/>
    </source>
</evidence>
<organism evidence="2 3">
    <name type="scientific">Hymenobacter humi</name>
    <dbReference type="NCBI Taxonomy" id="1411620"/>
    <lineage>
        <taxon>Bacteria</taxon>
        <taxon>Pseudomonadati</taxon>
        <taxon>Bacteroidota</taxon>
        <taxon>Cytophagia</taxon>
        <taxon>Cytophagales</taxon>
        <taxon>Hymenobacteraceae</taxon>
        <taxon>Hymenobacter</taxon>
    </lineage>
</organism>
<protein>
    <submittedName>
        <fullName evidence="2">Uncharacterized protein</fullName>
    </submittedName>
</protein>
<feature type="compositionally biased region" description="Polar residues" evidence="1">
    <location>
        <begin position="16"/>
        <end position="25"/>
    </location>
</feature>
<keyword evidence="3" id="KW-1185">Reference proteome</keyword>
<gene>
    <name evidence="2" type="ORF">ACFQT0_17415</name>
</gene>
<dbReference type="RefSeq" id="WP_380204463.1">
    <property type="nucleotide sequence ID" value="NZ_JBHTEK010000001.1"/>
</dbReference>
<proteinExistence type="predicted"/>
<dbReference type="EMBL" id="JBHTEK010000001">
    <property type="protein sequence ID" value="MFC7668937.1"/>
    <property type="molecule type" value="Genomic_DNA"/>
</dbReference>